<proteinExistence type="predicted"/>
<evidence type="ECO:0000313" key="1">
    <source>
        <dbReference type="EMBL" id="MBC1191089.1"/>
    </source>
</evidence>
<sequence>MVISLMTVNGDRIWGSFAVPILPTPTKQQSSISYHSSDIETIGEVRAKIN</sequence>
<accession>A0A841UQL6</accession>
<evidence type="ECO:0000313" key="2">
    <source>
        <dbReference type="Proteomes" id="UP000551499"/>
    </source>
</evidence>
<organism evidence="1 2">
    <name type="scientific">Microcystis aeruginosa BLCC-F108</name>
    <dbReference type="NCBI Taxonomy" id="2755317"/>
    <lineage>
        <taxon>Bacteria</taxon>
        <taxon>Bacillati</taxon>
        <taxon>Cyanobacteriota</taxon>
        <taxon>Cyanophyceae</taxon>
        <taxon>Oscillatoriophycideae</taxon>
        <taxon>Chroococcales</taxon>
        <taxon>Microcystaceae</taxon>
        <taxon>Microcystis</taxon>
    </lineage>
</organism>
<dbReference type="Proteomes" id="UP000551499">
    <property type="component" value="Unassembled WGS sequence"/>
</dbReference>
<dbReference type="EMBL" id="JACEGB010000175">
    <property type="protein sequence ID" value="MBC1191089.1"/>
    <property type="molecule type" value="Genomic_DNA"/>
</dbReference>
<dbReference type="AlphaFoldDB" id="A0A841UQL6"/>
<dbReference type="RefSeq" id="WP_170863890.1">
    <property type="nucleotide sequence ID" value="NZ_JACEGB010000175.1"/>
</dbReference>
<name>A0A841UQL6_MICAE</name>
<reference evidence="1 2" key="1">
    <citation type="submission" date="2020-07" db="EMBL/GenBank/DDBJ databases">
        <title>Genomes of two Microcystis aeruginosa (Cyanobacteria) strains from Florida (USA) with disparate toxicogenic potential.</title>
        <authorList>
            <person name="Lefler F.W."/>
            <person name="Barbosa M."/>
            <person name="Berthold D.E."/>
            <person name="Laughinghouse H.D. IV."/>
        </authorList>
    </citation>
    <scope>NUCLEOTIDE SEQUENCE [LARGE SCALE GENOMIC DNA]</scope>
    <source>
        <strain evidence="1 2">BLCCF108</strain>
    </source>
</reference>
<gene>
    <name evidence="1" type="ORF">H0902_09805</name>
</gene>
<comment type="caution">
    <text evidence="1">The sequence shown here is derived from an EMBL/GenBank/DDBJ whole genome shotgun (WGS) entry which is preliminary data.</text>
</comment>
<protein>
    <submittedName>
        <fullName evidence="1">Uncharacterized protein</fullName>
    </submittedName>
</protein>